<dbReference type="InterPro" id="IPR012337">
    <property type="entry name" value="RNaseH-like_sf"/>
</dbReference>
<keyword evidence="8 14" id="KW-0540">Nuclease</keyword>
<dbReference type="InterPro" id="IPR001352">
    <property type="entry name" value="RNase_HII/HIII"/>
</dbReference>
<dbReference type="PANTHER" id="PTHR10954:SF18">
    <property type="entry name" value="RIBONUCLEASE HII"/>
    <property type="match status" value="1"/>
</dbReference>
<dbReference type="GO" id="GO:0032299">
    <property type="term" value="C:ribonuclease H2 complex"/>
    <property type="evidence" value="ECO:0007669"/>
    <property type="project" value="TreeGrafter"/>
</dbReference>
<evidence type="ECO:0000256" key="2">
    <source>
        <dbReference type="ARBA" id="ARBA00001936"/>
    </source>
</evidence>
<dbReference type="InterPro" id="IPR036397">
    <property type="entry name" value="RNaseH_sf"/>
</dbReference>
<evidence type="ECO:0000256" key="10">
    <source>
        <dbReference type="ARBA" id="ARBA00022759"/>
    </source>
</evidence>
<evidence type="ECO:0000256" key="11">
    <source>
        <dbReference type="ARBA" id="ARBA00022801"/>
    </source>
</evidence>
<evidence type="ECO:0000256" key="4">
    <source>
        <dbReference type="ARBA" id="ARBA00004065"/>
    </source>
</evidence>
<keyword evidence="10 14" id="KW-0255">Endonuclease</keyword>
<evidence type="ECO:0000256" key="1">
    <source>
        <dbReference type="ARBA" id="ARBA00000077"/>
    </source>
</evidence>
<accession>A0A9W6FYW8</accession>
<dbReference type="GO" id="GO:0005737">
    <property type="term" value="C:cytoplasm"/>
    <property type="evidence" value="ECO:0007669"/>
    <property type="project" value="UniProtKB-SubCell"/>
</dbReference>
<dbReference type="AlphaFoldDB" id="A0A9W6FYW8"/>
<feature type="domain" description="RNase H type-2" evidence="15">
    <location>
        <begin position="1"/>
        <end position="106"/>
    </location>
</feature>
<evidence type="ECO:0000259" key="15">
    <source>
        <dbReference type="PROSITE" id="PS51975"/>
    </source>
</evidence>
<dbReference type="PROSITE" id="PS51975">
    <property type="entry name" value="RNASE_H_2"/>
    <property type="match status" value="1"/>
</dbReference>
<dbReference type="PANTHER" id="PTHR10954">
    <property type="entry name" value="RIBONUCLEASE H2 SUBUNIT A"/>
    <property type="match status" value="1"/>
</dbReference>
<dbReference type="GO" id="GO:0046872">
    <property type="term" value="F:metal ion binding"/>
    <property type="evidence" value="ECO:0007669"/>
    <property type="project" value="UniProtKB-KW"/>
</dbReference>
<comment type="subcellular location">
    <subcellularLocation>
        <location evidence="5">Cytoplasm</location>
    </subcellularLocation>
</comment>
<dbReference type="GO" id="GO:0043137">
    <property type="term" value="P:DNA replication, removal of RNA primer"/>
    <property type="evidence" value="ECO:0007669"/>
    <property type="project" value="TreeGrafter"/>
</dbReference>
<comment type="cofactor">
    <cofactor evidence="2">
        <name>Mn(2+)</name>
        <dbReference type="ChEBI" id="CHEBI:29035"/>
    </cofactor>
</comment>
<sequence length="106" mass="11405">MAEAVGQLAVPPDYLLIDGISTIPLNLPQKTIKKGDSASISIASASIVAKVTRDRIMMEYDQRFPGYGFAEHKGYGCASHLAAIAELGPCPIHRKTFRGVKEHVAP</sequence>
<comment type="caution">
    <text evidence="16">The sequence shown here is derived from an EMBL/GenBank/DDBJ whole genome shotgun (WGS) entry which is preliminary data.</text>
</comment>
<evidence type="ECO:0000256" key="8">
    <source>
        <dbReference type="ARBA" id="ARBA00022722"/>
    </source>
</evidence>
<keyword evidence="17" id="KW-1185">Reference proteome</keyword>
<evidence type="ECO:0000256" key="6">
    <source>
        <dbReference type="ARBA" id="ARBA00007383"/>
    </source>
</evidence>
<evidence type="ECO:0000256" key="14">
    <source>
        <dbReference type="RuleBase" id="RU003515"/>
    </source>
</evidence>
<evidence type="ECO:0000313" key="17">
    <source>
        <dbReference type="Proteomes" id="UP001144352"/>
    </source>
</evidence>
<comment type="catalytic activity">
    <reaction evidence="1 14">
        <text>Endonucleolytic cleavage to 5'-phosphomonoester.</text>
        <dbReference type="EC" id="3.1.26.4"/>
    </reaction>
</comment>
<dbReference type="EMBL" id="BSDS01000001">
    <property type="protein sequence ID" value="GLI37359.1"/>
    <property type="molecule type" value="Genomic_DNA"/>
</dbReference>
<comment type="cofactor">
    <cofactor evidence="3">
        <name>Mg(2+)</name>
        <dbReference type="ChEBI" id="CHEBI:18420"/>
    </cofactor>
</comment>
<keyword evidence="11 14" id="KW-0378">Hydrolase</keyword>
<evidence type="ECO:0000256" key="9">
    <source>
        <dbReference type="ARBA" id="ARBA00022723"/>
    </source>
</evidence>
<dbReference type="GO" id="GO:0004523">
    <property type="term" value="F:RNA-DNA hybrid ribonuclease activity"/>
    <property type="evidence" value="ECO:0007669"/>
    <property type="project" value="UniProtKB-EC"/>
</dbReference>
<dbReference type="GO" id="GO:0006298">
    <property type="term" value="P:mismatch repair"/>
    <property type="evidence" value="ECO:0007669"/>
    <property type="project" value="TreeGrafter"/>
</dbReference>
<evidence type="ECO:0000256" key="13">
    <source>
        <dbReference type="PROSITE-ProRule" id="PRU01319"/>
    </source>
</evidence>
<dbReference type="Proteomes" id="UP001144352">
    <property type="component" value="Unassembled WGS sequence"/>
</dbReference>
<dbReference type="InterPro" id="IPR024567">
    <property type="entry name" value="RNase_HII/HIII_dom"/>
</dbReference>
<reference evidence="16" key="1">
    <citation type="submission" date="2022-12" db="EMBL/GenBank/DDBJ databases">
        <title>Reference genome sequencing for broad-spectrum identification of bacterial and archaeal isolates by mass spectrometry.</title>
        <authorList>
            <person name="Sekiguchi Y."/>
            <person name="Tourlousse D.M."/>
        </authorList>
    </citation>
    <scope>NUCLEOTIDE SEQUENCE</scope>
    <source>
        <strain evidence="16">H2</strain>
    </source>
</reference>
<evidence type="ECO:0000256" key="3">
    <source>
        <dbReference type="ARBA" id="ARBA00001946"/>
    </source>
</evidence>
<dbReference type="EC" id="3.1.26.4" evidence="14"/>
<dbReference type="InterPro" id="IPR022898">
    <property type="entry name" value="RNase_HII"/>
</dbReference>
<gene>
    <name evidence="16" type="ORF">GHYDROH2_08600</name>
</gene>
<evidence type="ECO:0000313" key="16">
    <source>
        <dbReference type="EMBL" id="GLI37359.1"/>
    </source>
</evidence>
<dbReference type="Pfam" id="PF01351">
    <property type="entry name" value="RNase_HII"/>
    <property type="match status" value="1"/>
</dbReference>
<evidence type="ECO:0000256" key="7">
    <source>
        <dbReference type="ARBA" id="ARBA00022490"/>
    </source>
</evidence>
<evidence type="ECO:0000256" key="12">
    <source>
        <dbReference type="ARBA" id="ARBA00023211"/>
    </source>
</evidence>
<proteinExistence type="inferred from homology"/>
<keyword evidence="7" id="KW-0963">Cytoplasm</keyword>
<comment type="caution">
    <text evidence="13">Lacks conserved residue(s) required for the propagation of feature annotation.</text>
</comment>
<comment type="function">
    <text evidence="4 14">Endonuclease that specifically degrades the RNA of RNA-DNA hybrids.</text>
</comment>
<dbReference type="CDD" id="cd07182">
    <property type="entry name" value="RNase_HII_bacteria_HII_like"/>
    <property type="match status" value="1"/>
</dbReference>
<dbReference type="Gene3D" id="3.30.420.10">
    <property type="entry name" value="Ribonuclease H-like superfamily/Ribonuclease H"/>
    <property type="match status" value="1"/>
</dbReference>
<keyword evidence="9" id="KW-0479">Metal-binding</keyword>
<keyword evidence="12" id="KW-0464">Manganese</keyword>
<name>A0A9W6FYW8_9BACT</name>
<protein>
    <recommendedName>
        <fullName evidence="14">Ribonuclease</fullName>
        <ecNumber evidence="14">3.1.26.4</ecNumber>
    </recommendedName>
</protein>
<dbReference type="GO" id="GO:0003723">
    <property type="term" value="F:RNA binding"/>
    <property type="evidence" value="ECO:0007669"/>
    <property type="project" value="UniProtKB-UniRule"/>
</dbReference>
<organism evidence="16 17">
    <name type="scientific">Geobacter hydrogenophilus</name>
    <dbReference type="NCBI Taxonomy" id="40983"/>
    <lineage>
        <taxon>Bacteria</taxon>
        <taxon>Pseudomonadati</taxon>
        <taxon>Thermodesulfobacteriota</taxon>
        <taxon>Desulfuromonadia</taxon>
        <taxon>Geobacterales</taxon>
        <taxon>Geobacteraceae</taxon>
        <taxon>Geobacter</taxon>
    </lineage>
</organism>
<evidence type="ECO:0000256" key="5">
    <source>
        <dbReference type="ARBA" id="ARBA00004496"/>
    </source>
</evidence>
<dbReference type="SUPFAM" id="SSF53098">
    <property type="entry name" value="Ribonuclease H-like"/>
    <property type="match status" value="1"/>
</dbReference>
<comment type="similarity">
    <text evidence="6 14">Belongs to the RNase HII family.</text>
</comment>